<gene>
    <name evidence="1" type="ORF">BVC80_8583g12</name>
</gene>
<protein>
    <submittedName>
        <fullName evidence="1">Uncharacterized protein</fullName>
    </submittedName>
</protein>
<organism evidence="1 2">
    <name type="scientific">Macleaya cordata</name>
    <name type="common">Five-seeded plume-poppy</name>
    <name type="synonym">Bocconia cordata</name>
    <dbReference type="NCBI Taxonomy" id="56857"/>
    <lineage>
        <taxon>Eukaryota</taxon>
        <taxon>Viridiplantae</taxon>
        <taxon>Streptophyta</taxon>
        <taxon>Embryophyta</taxon>
        <taxon>Tracheophyta</taxon>
        <taxon>Spermatophyta</taxon>
        <taxon>Magnoliopsida</taxon>
        <taxon>Ranunculales</taxon>
        <taxon>Papaveraceae</taxon>
        <taxon>Papaveroideae</taxon>
        <taxon>Macleaya</taxon>
    </lineage>
</organism>
<dbReference type="AlphaFoldDB" id="A0A200RAP0"/>
<accession>A0A200RAP0</accession>
<evidence type="ECO:0000313" key="2">
    <source>
        <dbReference type="Proteomes" id="UP000195402"/>
    </source>
</evidence>
<sequence length="67" mass="7379">MAKLMGLTGSDMAFNDGTVRTLKGFDNGRKSVMGEFTTSILIGWVHTEVHFLVMDIDANFNMLLGQP</sequence>
<dbReference type="EMBL" id="MVGT01000178">
    <property type="protein sequence ID" value="OVA19778.1"/>
    <property type="molecule type" value="Genomic_DNA"/>
</dbReference>
<comment type="caution">
    <text evidence="1">The sequence shown here is derived from an EMBL/GenBank/DDBJ whole genome shotgun (WGS) entry which is preliminary data.</text>
</comment>
<keyword evidence="2" id="KW-1185">Reference proteome</keyword>
<evidence type="ECO:0000313" key="1">
    <source>
        <dbReference type="EMBL" id="OVA19778.1"/>
    </source>
</evidence>
<reference evidence="1 2" key="1">
    <citation type="journal article" date="2017" name="Mol. Plant">
        <title>The Genome of Medicinal Plant Macleaya cordata Provides New Insights into Benzylisoquinoline Alkaloids Metabolism.</title>
        <authorList>
            <person name="Liu X."/>
            <person name="Liu Y."/>
            <person name="Huang P."/>
            <person name="Ma Y."/>
            <person name="Qing Z."/>
            <person name="Tang Q."/>
            <person name="Cao H."/>
            <person name="Cheng P."/>
            <person name="Zheng Y."/>
            <person name="Yuan Z."/>
            <person name="Zhou Y."/>
            <person name="Liu J."/>
            <person name="Tang Z."/>
            <person name="Zhuo Y."/>
            <person name="Zhang Y."/>
            <person name="Yu L."/>
            <person name="Huang J."/>
            <person name="Yang P."/>
            <person name="Peng Q."/>
            <person name="Zhang J."/>
            <person name="Jiang W."/>
            <person name="Zhang Z."/>
            <person name="Lin K."/>
            <person name="Ro D.K."/>
            <person name="Chen X."/>
            <person name="Xiong X."/>
            <person name="Shang Y."/>
            <person name="Huang S."/>
            <person name="Zeng J."/>
        </authorList>
    </citation>
    <scope>NUCLEOTIDE SEQUENCE [LARGE SCALE GENOMIC DNA]</scope>
    <source>
        <strain evidence="2">cv. BLH2017</strain>
        <tissue evidence="1">Root</tissue>
    </source>
</reference>
<dbReference type="InParanoid" id="A0A200RAP0"/>
<proteinExistence type="predicted"/>
<dbReference type="Proteomes" id="UP000195402">
    <property type="component" value="Unassembled WGS sequence"/>
</dbReference>
<dbReference type="OrthoDB" id="1724165at2759"/>
<name>A0A200RAP0_MACCD</name>